<sequence length="37" mass="4217">MKMKSYGKLVKVFLMSILYSWRSVGCEISNSNDSKSV</sequence>
<accession>A0A0S2ITC0</accession>
<dbReference type="Proteomes" id="UP000058857">
    <property type="component" value="Chromosome 1"/>
</dbReference>
<proteinExistence type="predicted"/>
<dbReference type="EMBL" id="CP012029">
    <property type="protein sequence ID" value="ALO26757.1"/>
    <property type="molecule type" value="Genomic_DNA"/>
</dbReference>
<reference evidence="1 2" key="1">
    <citation type="journal article" date="2015" name="PLoS Negl. Trop. Dis.">
        <title>Distribution of Plasmids in Distinct Leptospira Pathogenic Species.</title>
        <authorList>
            <person name="Wang Y."/>
            <person name="Zhuang X."/>
            <person name="Zhong Y."/>
            <person name="Zhang C."/>
            <person name="Zhang Y."/>
            <person name="Zeng L."/>
            <person name="Zhu Y."/>
            <person name="He P."/>
            <person name="Dong K."/>
            <person name="Pal U."/>
            <person name="Guo X."/>
            <person name="Qin J."/>
        </authorList>
    </citation>
    <scope>NUCLEOTIDE SEQUENCE [LARGE SCALE GENOMIC DNA]</scope>
    <source>
        <strain evidence="1 2">56604</strain>
    </source>
</reference>
<dbReference type="PATRIC" id="fig|280505.15.peg.2471"/>
<gene>
    <name evidence="1" type="ORF">LBBP_02525</name>
</gene>
<organism evidence="1">
    <name type="scientific">Leptospira borgpetersenii serovar Ballum</name>
    <dbReference type="NCBI Taxonomy" id="280505"/>
    <lineage>
        <taxon>Bacteria</taxon>
        <taxon>Pseudomonadati</taxon>
        <taxon>Spirochaetota</taxon>
        <taxon>Spirochaetia</taxon>
        <taxon>Leptospirales</taxon>
        <taxon>Leptospiraceae</taxon>
        <taxon>Leptospira</taxon>
    </lineage>
</organism>
<evidence type="ECO:0000313" key="2">
    <source>
        <dbReference type="Proteomes" id="UP000058857"/>
    </source>
</evidence>
<protein>
    <submittedName>
        <fullName evidence="1">Uncharacterized protein</fullName>
    </submittedName>
</protein>
<evidence type="ECO:0000313" key="1">
    <source>
        <dbReference type="EMBL" id="ALO26757.1"/>
    </source>
</evidence>
<name>A0A0S2ITC0_LEPBO</name>
<dbReference type="AlphaFoldDB" id="A0A0S2ITC0"/>